<dbReference type="SUPFAM" id="SSF63418">
    <property type="entry name" value="MurE/MurF N-terminal domain"/>
    <property type="match status" value="1"/>
</dbReference>
<keyword evidence="5 7" id="KW-0131">Cell cycle</keyword>
<feature type="modified residue" description="N6-carboxylysine" evidence="7">
    <location>
        <position position="217"/>
    </location>
</feature>
<keyword evidence="2 7" id="KW-0132">Cell division</keyword>
<dbReference type="Pfam" id="PF08245">
    <property type="entry name" value="Mur_ligase_M"/>
    <property type="match status" value="1"/>
</dbReference>
<dbReference type="NCBIfam" id="TIGR01085">
    <property type="entry name" value="murE"/>
    <property type="match status" value="1"/>
</dbReference>
<feature type="domain" description="Mur ligase C-terminal" evidence="10">
    <location>
        <begin position="323"/>
        <end position="451"/>
    </location>
</feature>
<dbReference type="PANTHER" id="PTHR23135">
    <property type="entry name" value="MUR LIGASE FAMILY MEMBER"/>
    <property type="match status" value="1"/>
</dbReference>
<evidence type="ECO:0000256" key="4">
    <source>
        <dbReference type="ARBA" id="ARBA00022984"/>
    </source>
</evidence>
<keyword evidence="4 7" id="KW-0573">Peptidoglycan synthesis</keyword>
<comment type="subcellular location">
    <subcellularLocation>
        <location evidence="7 8">Cytoplasm</location>
    </subcellularLocation>
</comment>
<dbReference type="PANTHER" id="PTHR23135:SF4">
    <property type="entry name" value="UDP-N-ACETYLMURAMOYL-L-ALANYL-D-GLUTAMATE--2,6-DIAMINOPIMELATE LIGASE MURE HOMOLOG, CHLOROPLASTIC"/>
    <property type="match status" value="1"/>
</dbReference>
<dbReference type="GO" id="GO:0005524">
    <property type="term" value="F:ATP binding"/>
    <property type="evidence" value="ECO:0007669"/>
    <property type="project" value="UniProtKB-UniRule"/>
</dbReference>
<comment type="PTM">
    <text evidence="7">Carboxylation is probably crucial for Mg(2+) binding and, consequently, for the gamma-phosphate positioning of ATP.</text>
</comment>
<keyword evidence="13" id="KW-1185">Reference proteome</keyword>
<protein>
    <recommendedName>
        <fullName evidence="7">UDP-N-acetylmuramoyl-L-alanyl-D-glutamate--2,6-diaminopimelate ligase</fullName>
        <ecNumber evidence="7">6.3.2.13</ecNumber>
    </recommendedName>
    <alternativeName>
        <fullName evidence="7">Meso-A2pm-adding enzyme</fullName>
    </alternativeName>
    <alternativeName>
        <fullName evidence="7">Meso-diaminopimelate-adding enzyme</fullName>
    </alternativeName>
    <alternativeName>
        <fullName evidence="7">UDP-MurNAc-L-Ala-D-Glu:meso-diaminopimelate ligase</fullName>
    </alternativeName>
    <alternativeName>
        <fullName evidence="7">UDP-MurNAc-tripeptide synthetase</fullName>
    </alternativeName>
    <alternativeName>
        <fullName evidence="7">UDP-N-acetylmuramyl-tripeptide synthetase</fullName>
    </alternativeName>
</protein>
<evidence type="ECO:0000256" key="3">
    <source>
        <dbReference type="ARBA" id="ARBA00022960"/>
    </source>
</evidence>
<name>A0AA46DY59_9FUSO</name>
<feature type="binding site" evidence="7">
    <location>
        <begin position="396"/>
        <end position="399"/>
    </location>
    <ligand>
        <name>meso-2,6-diaminopimelate</name>
        <dbReference type="ChEBI" id="CHEBI:57791"/>
    </ligand>
</feature>
<feature type="binding site" evidence="7">
    <location>
        <begin position="150"/>
        <end position="151"/>
    </location>
    <ligand>
        <name>UDP-N-acetyl-alpha-D-muramoyl-L-alanyl-D-glutamate</name>
        <dbReference type="ChEBI" id="CHEBI:83900"/>
    </ligand>
</feature>
<comment type="pathway">
    <text evidence="7 8">Cell wall biogenesis; peptidoglycan biosynthesis.</text>
</comment>
<evidence type="ECO:0000256" key="7">
    <source>
        <dbReference type="HAMAP-Rule" id="MF_00208"/>
    </source>
</evidence>
<sequence>MIKFIDFLNDLDYEILNQGEEFPLNNMQYDSRKIKENDIFIALEGYTVDGHNYINKSIENGAKLILCSKKLKKYNKNITYILIKNLRKNLGFIASRYYNFPEKKLKIIGITGTNGKTTITYILENILKNIARIGTIEYKIGDEILEAPNTTPESLDIIKICKKAVEKNIKYLVMEVSSHALELNRVNMLNFEVAGFSNLTQDHLDYHKTMENYFNAKRKLFLQTTKNNFVFNIDDKYGKRLYNEFGGISYGKNGDISGKILEYKLSSMLLKLNILNKEYIIETKLLGKFNLYNILCAIGISLKLNIPIDLIIDSIKKMNVVPGRCESIDIGQNFSIILDYAHTPDGLINILDTLHDMKKNRIITLFGAGGDRDKTKRPLMAKAATKYSDYIIITSDNPRTEEPDLIIDDIETGLKEINFKNYTKITDRRDAIKYAIDIAKENDIILLAGKGHETYQIIGRKKINFNEKNIVIKYLNDLKK</sequence>
<keyword evidence="7 12" id="KW-0436">Ligase</keyword>
<keyword evidence="7" id="KW-0460">Magnesium</keyword>
<dbReference type="GO" id="GO:0008765">
    <property type="term" value="F:UDP-N-acetylmuramoylalanyl-D-glutamate-2,6-diaminopimelate ligase activity"/>
    <property type="evidence" value="ECO:0007669"/>
    <property type="project" value="UniProtKB-UniRule"/>
</dbReference>
<dbReference type="AlphaFoldDB" id="A0AA46DY59"/>
<dbReference type="Gene3D" id="3.40.1390.10">
    <property type="entry name" value="MurE/MurF, N-terminal domain"/>
    <property type="match status" value="1"/>
</dbReference>
<feature type="binding site" evidence="7">
    <location>
        <position position="185"/>
    </location>
    <ligand>
        <name>UDP-N-acetyl-alpha-D-muramoyl-L-alanyl-D-glutamate</name>
        <dbReference type="ChEBI" id="CHEBI:83900"/>
    </ligand>
</feature>
<feature type="binding site" evidence="7">
    <location>
        <position position="372"/>
    </location>
    <ligand>
        <name>meso-2,6-diaminopimelate</name>
        <dbReference type="ChEBI" id="CHEBI:57791"/>
    </ligand>
</feature>
<dbReference type="SUPFAM" id="SSF53244">
    <property type="entry name" value="MurD-like peptide ligases, peptide-binding domain"/>
    <property type="match status" value="1"/>
</dbReference>
<dbReference type="Gene3D" id="3.40.1190.10">
    <property type="entry name" value="Mur-like, catalytic domain"/>
    <property type="match status" value="1"/>
</dbReference>
<proteinExistence type="inferred from homology"/>
<evidence type="ECO:0000313" key="13">
    <source>
        <dbReference type="Proteomes" id="UP000294678"/>
    </source>
</evidence>
<evidence type="ECO:0000256" key="5">
    <source>
        <dbReference type="ARBA" id="ARBA00023306"/>
    </source>
</evidence>
<gene>
    <name evidence="7" type="primary">murE</name>
    <name evidence="12" type="ORF">EV215_1244</name>
</gene>
<dbReference type="InterPro" id="IPR000713">
    <property type="entry name" value="Mur_ligase_N"/>
</dbReference>
<evidence type="ECO:0000259" key="10">
    <source>
        <dbReference type="Pfam" id="PF02875"/>
    </source>
</evidence>
<dbReference type="HAMAP" id="MF_00208">
    <property type="entry name" value="MurE"/>
    <property type="match status" value="1"/>
</dbReference>
<feature type="binding site" evidence="7">
    <location>
        <position position="177"/>
    </location>
    <ligand>
        <name>UDP-N-acetyl-alpha-D-muramoyl-L-alanyl-D-glutamate</name>
        <dbReference type="ChEBI" id="CHEBI:83900"/>
    </ligand>
</feature>
<dbReference type="SUPFAM" id="SSF53623">
    <property type="entry name" value="MurD-like peptide ligases, catalytic domain"/>
    <property type="match status" value="1"/>
</dbReference>
<dbReference type="InterPro" id="IPR036615">
    <property type="entry name" value="Mur_ligase_C_dom_sf"/>
</dbReference>
<evidence type="ECO:0000259" key="9">
    <source>
        <dbReference type="Pfam" id="PF01225"/>
    </source>
</evidence>
<dbReference type="InterPro" id="IPR036565">
    <property type="entry name" value="Mur-like_cat_sf"/>
</dbReference>
<dbReference type="NCBIfam" id="NF001126">
    <property type="entry name" value="PRK00139.1-4"/>
    <property type="match status" value="1"/>
</dbReference>
<evidence type="ECO:0000313" key="12">
    <source>
        <dbReference type="EMBL" id="TDT69715.1"/>
    </source>
</evidence>
<comment type="caution">
    <text evidence="7">Lacks conserved residue(s) required for the propagation of feature annotation.</text>
</comment>
<keyword evidence="7" id="KW-0963">Cytoplasm</keyword>
<evidence type="ECO:0000256" key="8">
    <source>
        <dbReference type="RuleBase" id="RU004135"/>
    </source>
</evidence>
<feature type="short sequence motif" description="Meso-diaminopimelate recognition motif" evidence="7">
    <location>
        <begin position="396"/>
        <end position="399"/>
    </location>
</feature>
<accession>A0AA46DY59</accession>
<organism evidence="12 13">
    <name type="scientific">Hypnocyclicus thermotrophus</name>
    <dbReference type="NCBI Taxonomy" id="1627895"/>
    <lineage>
        <taxon>Bacteria</taxon>
        <taxon>Fusobacteriati</taxon>
        <taxon>Fusobacteriota</taxon>
        <taxon>Fusobacteriia</taxon>
        <taxon>Fusobacteriales</taxon>
        <taxon>Fusobacteriaceae</taxon>
        <taxon>Hypnocyclicus</taxon>
    </lineage>
</organism>
<comment type="similarity">
    <text evidence="1 7">Belongs to the MurCDEF family. MurE subfamily.</text>
</comment>
<comment type="catalytic activity">
    <reaction evidence="7">
        <text>UDP-N-acetyl-alpha-D-muramoyl-L-alanyl-D-glutamate + meso-2,6-diaminopimelate + ATP = UDP-N-acetyl-alpha-D-muramoyl-L-alanyl-gamma-D-glutamyl-meso-2,6-diaminopimelate + ADP + phosphate + H(+)</text>
        <dbReference type="Rhea" id="RHEA:23676"/>
        <dbReference type="ChEBI" id="CHEBI:15378"/>
        <dbReference type="ChEBI" id="CHEBI:30616"/>
        <dbReference type="ChEBI" id="CHEBI:43474"/>
        <dbReference type="ChEBI" id="CHEBI:57791"/>
        <dbReference type="ChEBI" id="CHEBI:83900"/>
        <dbReference type="ChEBI" id="CHEBI:83905"/>
        <dbReference type="ChEBI" id="CHEBI:456216"/>
        <dbReference type="EC" id="6.3.2.13"/>
    </reaction>
</comment>
<feature type="domain" description="Mur ligase central" evidence="11">
    <location>
        <begin position="110"/>
        <end position="300"/>
    </location>
</feature>
<dbReference type="GO" id="GO:0005737">
    <property type="term" value="C:cytoplasm"/>
    <property type="evidence" value="ECO:0007669"/>
    <property type="project" value="UniProtKB-SubCell"/>
</dbReference>
<dbReference type="GO" id="GO:0051301">
    <property type="term" value="P:cell division"/>
    <property type="evidence" value="ECO:0007669"/>
    <property type="project" value="UniProtKB-KW"/>
</dbReference>
<keyword evidence="3 7" id="KW-0133">Cell shape</keyword>
<keyword evidence="6 7" id="KW-0961">Cell wall biogenesis/degradation</keyword>
<feature type="binding site" evidence="7">
    <location>
        <begin position="112"/>
        <end position="118"/>
    </location>
    <ligand>
        <name>ATP</name>
        <dbReference type="ChEBI" id="CHEBI:30616"/>
    </ligand>
</feature>
<keyword evidence="7" id="KW-0547">Nucleotide-binding</keyword>
<dbReference type="Pfam" id="PF01225">
    <property type="entry name" value="Mur_ligase"/>
    <property type="match status" value="1"/>
</dbReference>
<evidence type="ECO:0000259" key="11">
    <source>
        <dbReference type="Pfam" id="PF08245"/>
    </source>
</evidence>
<feature type="domain" description="Mur ligase N-terminal catalytic" evidence="9">
    <location>
        <begin position="25"/>
        <end position="98"/>
    </location>
</feature>
<dbReference type="EMBL" id="SOBG01000005">
    <property type="protein sequence ID" value="TDT69715.1"/>
    <property type="molecule type" value="Genomic_DNA"/>
</dbReference>
<dbReference type="InterPro" id="IPR013221">
    <property type="entry name" value="Mur_ligase_cen"/>
</dbReference>
<dbReference type="Proteomes" id="UP000294678">
    <property type="component" value="Unassembled WGS sequence"/>
</dbReference>
<reference evidence="12 13" key="1">
    <citation type="submission" date="2019-03" db="EMBL/GenBank/DDBJ databases">
        <title>Genomic Encyclopedia of Type Strains, Phase IV (KMG-IV): sequencing the most valuable type-strain genomes for metagenomic binning, comparative biology and taxonomic classification.</title>
        <authorList>
            <person name="Goeker M."/>
        </authorList>
    </citation>
    <scope>NUCLEOTIDE SEQUENCE [LARGE SCALE GENOMIC DNA]</scope>
    <source>
        <strain evidence="12 13">DSM 100055</strain>
    </source>
</reference>
<dbReference type="InterPro" id="IPR004101">
    <property type="entry name" value="Mur_ligase_C"/>
</dbReference>
<dbReference type="Pfam" id="PF02875">
    <property type="entry name" value="Mur_ligase_C"/>
    <property type="match status" value="1"/>
</dbReference>
<dbReference type="GO" id="GO:0008360">
    <property type="term" value="P:regulation of cell shape"/>
    <property type="evidence" value="ECO:0007669"/>
    <property type="project" value="UniProtKB-KW"/>
</dbReference>
<comment type="function">
    <text evidence="7">Catalyzes the addition of meso-diaminopimelic acid to the nucleotide precursor UDP-N-acetylmuramoyl-L-alanyl-D-glutamate (UMAG) in the biosynthesis of bacterial cell-wall peptidoglycan.</text>
</comment>
<dbReference type="Gene3D" id="3.90.190.20">
    <property type="entry name" value="Mur ligase, C-terminal domain"/>
    <property type="match status" value="1"/>
</dbReference>
<keyword evidence="7" id="KW-0067">ATP-binding</keyword>
<feature type="binding site" evidence="7">
    <location>
        <position position="453"/>
    </location>
    <ligand>
        <name>meso-2,6-diaminopimelate</name>
        <dbReference type="ChEBI" id="CHEBI:57791"/>
    </ligand>
</feature>
<feature type="binding site" evidence="7">
    <location>
        <position position="449"/>
    </location>
    <ligand>
        <name>meso-2,6-diaminopimelate</name>
        <dbReference type="ChEBI" id="CHEBI:57791"/>
    </ligand>
</feature>
<dbReference type="InterPro" id="IPR035911">
    <property type="entry name" value="MurE/MurF_N"/>
</dbReference>
<evidence type="ECO:0000256" key="1">
    <source>
        <dbReference type="ARBA" id="ARBA00005898"/>
    </source>
</evidence>
<dbReference type="GO" id="GO:0009252">
    <property type="term" value="P:peptidoglycan biosynthetic process"/>
    <property type="evidence" value="ECO:0007669"/>
    <property type="project" value="UniProtKB-UniRule"/>
</dbReference>
<feature type="binding site" evidence="7">
    <location>
        <position position="149"/>
    </location>
    <ligand>
        <name>UDP-N-acetyl-alpha-D-muramoyl-L-alanyl-D-glutamate</name>
        <dbReference type="ChEBI" id="CHEBI:83900"/>
    </ligand>
</feature>
<dbReference type="InterPro" id="IPR005761">
    <property type="entry name" value="UDP-N-AcMur-Glu-dNH2Pim_ligase"/>
</dbReference>
<dbReference type="GO" id="GO:0000287">
    <property type="term" value="F:magnesium ion binding"/>
    <property type="evidence" value="ECO:0007669"/>
    <property type="project" value="UniProtKB-UniRule"/>
</dbReference>
<dbReference type="EC" id="6.3.2.13" evidence="7"/>
<dbReference type="RefSeq" id="WP_134113130.1">
    <property type="nucleotide sequence ID" value="NZ_SOBG01000005.1"/>
</dbReference>
<dbReference type="GO" id="GO:0071555">
    <property type="term" value="P:cell wall organization"/>
    <property type="evidence" value="ECO:0007669"/>
    <property type="project" value="UniProtKB-KW"/>
</dbReference>
<comment type="cofactor">
    <cofactor evidence="7">
        <name>Mg(2+)</name>
        <dbReference type="ChEBI" id="CHEBI:18420"/>
    </cofactor>
</comment>
<evidence type="ECO:0000256" key="2">
    <source>
        <dbReference type="ARBA" id="ARBA00022618"/>
    </source>
</evidence>
<evidence type="ECO:0000256" key="6">
    <source>
        <dbReference type="ARBA" id="ARBA00023316"/>
    </source>
</evidence>
<comment type="caution">
    <text evidence="12">The sequence shown here is derived from an EMBL/GenBank/DDBJ whole genome shotgun (WGS) entry which is preliminary data.</text>
</comment>
<feature type="binding site" evidence="7">
    <location>
        <position position="31"/>
    </location>
    <ligand>
        <name>UDP-N-acetyl-alpha-D-muramoyl-L-alanyl-D-glutamate</name>
        <dbReference type="ChEBI" id="CHEBI:83900"/>
    </ligand>
</feature>